<dbReference type="InterPro" id="IPR036249">
    <property type="entry name" value="Thioredoxin-like_sf"/>
</dbReference>
<dbReference type="SUPFAM" id="SSF52833">
    <property type="entry name" value="Thioredoxin-like"/>
    <property type="match status" value="1"/>
</dbReference>
<evidence type="ECO:0000259" key="2">
    <source>
        <dbReference type="PROSITE" id="PS51352"/>
    </source>
</evidence>
<dbReference type="InterPro" id="IPR013766">
    <property type="entry name" value="Thioredoxin_domain"/>
</dbReference>
<evidence type="ECO:0000313" key="3">
    <source>
        <dbReference type="EMBL" id="MBS1258989.1"/>
    </source>
</evidence>
<dbReference type="AlphaFoldDB" id="A0A942A4U4"/>
<reference evidence="3" key="1">
    <citation type="journal article" date="2021" name="ISME J.">
        <title>Fine-scale metabolic discontinuity in a stratified prokaryote microbiome of a Red Sea deep halocline.</title>
        <authorList>
            <person name="Michoud G."/>
            <person name="Ngugi D.K."/>
            <person name="Barozzi A."/>
            <person name="Merlino G."/>
            <person name="Calleja M.L."/>
            <person name="Delgado-Huertas A."/>
            <person name="Moran X.A.G."/>
            <person name="Daffonchio D."/>
        </authorList>
    </citation>
    <scope>NUCLEOTIDE SEQUENCE</scope>
    <source>
        <strain evidence="3">SuakinDeep_MAG55_1</strain>
    </source>
</reference>
<dbReference type="PANTHER" id="PTHR15337:SF11">
    <property type="entry name" value="THIOREDOXIN DOMAIN-CONTAINING PROTEIN"/>
    <property type="match status" value="1"/>
</dbReference>
<proteinExistence type="predicted"/>
<comment type="caution">
    <text evidence="3">The sequence shown here is derived from an EMBL/GenBank/DDBJ whole genome shotgun (WGS) entry which is preliminary data.</text>
</comment>
<name>A0A942A4U4_9BACT</name>
<evidence type="ECO:0000313" key="4">
    <source>
        <dbReference type="Proteomes" id="UP000722750"/>
    </source>
</evidence>
<feature type="domain" description="Thioredoxin" evidence="2">
    <location>
        <begin position="10"/>
        <end position="150"/>
    </location>
</feature>
<gene>
    <name evidence="3" type="ORF">MAG551_02053</name>
</gene>
<dbReference type="InterPro" id="IPR012336">
    <property type="entry name" value="Thioredoxin-like_fold"/>
</dbReference>
<dbReference type="Gene3D" id="3.40.30.10">
    <property type="entry name" value="Glutaredoxin"/>
    <property type="match status" value="1"/>
</dbReference>
<accession>A0A942A4U4</accession>
<evidence type="ECO:0000256" key="1">
    <source>
        <dbReference type="ARBA" id="ARBA00022729"/>
    </source>
</evidence>
<organism evidence="3 4">
    <name type="scientific">Candidatus Scalindua arabica</name>
    <dbReference type="NCBI Taxonomy" id="1127984"/>
    <lineage>
        <taxon>Bacteria</taxon>
        <taxon>Pseudomonadati</taxon>
        <taxon>Planctomycetota</taxon>
        <taxon>Candidatus Brocadiia</taxon>
        <taxon>Candidatus Brocadiales</taxon>
        <taxon>Candidatus Scalinduaceae</taxon>
        <taxon>Candidatus Scalindua</taxon>
    </lineage>
</organism>
<keyword evidence="1" id="KW-0732">Signal</keyword>
<dbReference type="Pfam" id="PF13098">
    <property type="entry name" value="Thioredoxin_2"/>
    <property type="match status" value="1"/>
</dbReference>
<dbReference type="Proteomes" id="UP000722750">
    <property type="component" value="Unassembled WGS sequence"/>
</dbReference>
<dbReference type="EMBL" id="JAANXD010000077">
    <property type="protein sequence ID" value="MBS1258989.1"/>
    <property type="molecule type" value="Genomic_DNA"/>
</dbReference>
<sequence>MRRNLAIYLLIVIAMLYCTRVEALEWETDFKKASSTAKASGKYIMLDFSGSDWCGWCIKLEKEVFSQDAFKDFAEKNLVCVLVDFPRNKKQTGEQKQQNRELANKYGIEGYPTIIILGPDGEPVAKTGYLQGGSKNYAQHLNEIIERHNQTRKDRHE</sequence>
<dbReference type="PANTHER" id="PTHR15337">
    <property type="entry name" value="ANTERIOR GRADIENT PROTEIN-RELATED"/>
    <property type="match status" value="1"/>
</dbReference>
<protein>
    <submittedName>
        <fullName evidence="3">Thiol:disulfide interchange protein DsbD</fullName>
    </submittedName>
</protein>
<dbReference type="PROSITE" id="PS51352">
    <property type="entry name" value="THIOREDOXIN_2"/>
    <property type="match status" value="1"/>
</dbReference>
<dbReference type="InterPro" id="IPR051099">
    <property type="entry name" value="AGR/TXD"/>
</dbReference>